<reference evidence="1" key="2">
    <citation type="journal article" date="2022" name="Res Sq">
        <title>Comparative Genomics Reveals Insights into the Divergent Evolution of Astigmatic Mites and Household Pest Adaptations.</title>
        <authorList>
            <person name="Xiong Q."/>
            <person name="Wan A.T.-Y."/>
            <person name="Liu X.-Y."/>
            <person name="Fung C.S.-H."/>
            <person name="Xiao X."/>
            <person name="Malainual N."/>
            <person name="Hou J."/>
            <person name="Wang L."/>
            <person name="Wang M."/>
            <person name="Yang K."/>
            <person name="Cui Y."/>
            <person name="Leung E."/>
            <person name="Nong W."/>
            <person name="Shin S.-K."/>
            <person name="Au S."/>
            <person name="Jeong K.Y."/>
            <person name="Chew F.T."/>
            <person name="Hui J."/>
            <person name="Leung T.F."/>
            <person name="Tungtrongchitr A."/>
            <person name="Zhong N."/>
            <person name="Liu Z."/>
            <person name="Tsui S."/>
        </authorList>
    </citation>
    <scope>NUCLEOTIDE SEQUENCE</scope>
    <source>
        <strain evidence="1">Derf</strain>
        <tissue evidence="1">Whole organism</tissue>
    </source>
</reference>
<dbReference type="AlphaFoldDB" id="A0A922L8F5"/>
<sequence length="81" mass="8894">MAMRSSPLRWNVRVRRGTCAIVATFVDCRDQRSVAMVATVMDCRMPSDNAIVANRVGCRNRAVTAPDSSASSPSYSELSKR</sequence>
<name>A0A922L8F5_DERFA</name>
<proteinExistence type="predicted"/>
<dbReference type="Proteomes" id="UP000790347">
    <property type="component" value="Unassembled WGS sequence"/>
</dbReference>
<comment type="caution">
    <text evidence="1">The sequence shown here is derived from an EMBL/GenBank/DDBJ whole genome shotgun (WGS) entry which is preliminary data.</text>
</comment>
<gene>
    <name evidence="1" type="ORF">DERF_001196</name>
</gene>
<reference evidence="1" key="1">
    <citation type="submission" date="2013-05" db="EMBL/GenBank/DDBJ databases">
        <authorList>
            <person name="Yim A.K.Y."/>
            <person name="Chan T.F."/>
            <person name="Ji K.M."/>
            <person name="Liu X.Y."/>
            <person name="Zhou J.W."/>
            <person name="Li R.Q."/>
            <person name="Yang K.Y."/>
            <person name="Li J."/>
            <person name="Li M."/>
            <person name="Law P.T.W."/>
            <person name="Wu Y.L."/>
            <person name="Cai Z.L."/>
            <person name="Qin H."/>
            <person name="Bao Y."/>
            <person name="Leung R.K.K."/>
            <person name="Ng P.K.S."/>
            <person name="Zou J."/>
            <person name="Zhong X.J."/>
            <person name="Ran P.X."/>
            <person name="Zhong N.S."/>
            <person name="Liu Z.G."/>
            <person name="Tsui S.K.W."/>
        </authorList>
    </citation>
    <scope>NUCLEOTIDE SEQUENCE</scope>
    <source>
        <strain evidence="1">Derf</strain>
        <tissue evidence="1">Whole organism</tissue>
    </source>
</reference>
<evidence type="ECO:0000313" key="2">
    <source>
        <dbReference type="Proteomes" id="UP000790347"/>
    </source>
</evidence>
<organism evidence="1 2">
    <name type="scientific">Dermatophagoides farinae</name>
    <name type="common">American house dust mite</name>
    <dbReference type="NCBI Taxonomy" id="6954"/>
    <lineage>
        <taxon>Eukaryota</taxon>
        <taxon>Metazoa</taxon>
        <taxon>Ecdysozoa</taxon>
        <taxon>Arthropoda</taxon>
        <taxon>Chelicerata</taxon>
        <taxon>Arachnida</taxon>
        <taxon>Acari</taxon>
        <taxon>Acariformes</taxon>
        <taxon>Sarcoptiformes</taxon>
        <taxon>Astigmata</taxon>
        <taxon>Psoroptidia</taxon>
        <taxon>Analgoidea</taxon>
        <taxon>Pyroglyphidae</taxon>
        <taxon>Dermatophagoidinae</taxon>
        <taxon>Dermatophagoides</taxon>
    </lineage>
</organism>
<keyword evidence="2" id="KW-1185">Reference proteome</keyword>
<protein>
    <submittedName>
        <fullName evidence="1">Uncharacterized protein</fullName>
    </submittedName>
</protein>
<dbReference type="EMBL" id="ASGP02000001">
    <property type="protein sequence ID" value="KAH9527156.1"/>
    <property type="molecule type" value="Genomic_DNA"/>
</dbReference>
<evidence type="ECO:0000313" key="1">
    <source>
        <dbReference type="EMBL" id="KAH9527156.1"/>
    </source>
</evidence>
<accession>A0A922L8F5</accession>